<dbReference type="Proteomes" id="UP000198372">
    <property type="component" value="Unassembled WGS sequence"/>
</dbReference>
<evidence type="ECO:0000256" key="3">
    <source>
        <dbReference type="ARBA" id="ARBA00022840"/>
    </source>
</evidence>
<evidence type="ECO:0000313" key="9">
    <source>
        <dbReference type="EMBL" id="SCV71962.1"/>
    </source>
</evidence>
<dbReference type="GO" id="GO:0005634">
    <property type="term" value="C:nucleus"/>
    <property type="evidence" value="ECO:0007669"/>
    <property type="project" value="TreeGrafter"/>
</dbReference>
<evidence type="ECO:0000256" key="5">
    <source>
        <dbReference type="ARBA" id="ARBA00023254"/>
    </source>
</evidence>
<dbReference type="InterPro" id="IPR027417">
    <property type="entry name" value="P-loop_NTPase"/>
</dbReference>
<organism evidence="9 10">
    <name type="scientific">Microbotryum intermedium</name>
    <dbReference type="NCBI Taxonomy" id="269621"/>
    <lineage>
        <taxon>Eukaryota</taxon>
        <taxon>Fungi</taxon>
        <taxon>Dikarya</taxon>
        <taxon>Basidiomycota</taxon>
        <taxon>Pucciniomycotina</taxon>
        <taxon>Microbotryomycetes</taxon>
        <taxon>Microbotryales</taxon>
        <taxon>Microbotryaceae</taxon>
        <taxon>Microbotryum</taxon>
    </lineage>
</organism>
<dbReference type="Gene3D" id="3.40.50.300">
    <property type="entry name" value="P-loop containing nucleotide triphosphate hydrolases"/>
    <property type="match status" value="1"/>
</dbReference>
<dbReference type="GO" id="GO:0005524">
    <property type="term" value="F:ATP binding"/>
    <property type="evidence" value="ECO:0007669"/>
    <property type="project" value="UniProtKB-KW"/>
</dbReference>
<dbReference type="PANTHER" id="PTHR11361">
    <property type="entry name" value="DNA MISMATCH REPAIR PROTEIN MUTS FAMILY MEMBER"/>
    <property type="match status" value="1"/>
</dbReference>
<comment type="similarity">
    <text evidence="1">Belongs to the DNA mismatch repair MutS family.</text>
</comment>
<reference evidence="10" key="1">
    <citation type="submission" date="2016-09" db="EMBL/GenBank/DDBJ databases">
        <authorList>
            <person name="Jeantristanb JTB J.-T."/>
            <person name="Ricardo R."/>
        </authorList>
    </citation>
    <scope>NUCLEOTIDE SEQUENCE [LARGE SCALE GENOMIC DNA]</scope>
</reference>
<dbReference type="GO" id="GO:0140664">
    <property type="term" value="F:ATP-dependent DNA damage sensor activity"/>
    <property type="evidence" value="ECO:0007669"/>
    <property type="project" value="InterPro"/>
</dbReference>
<dbReference type="InterPro" id="IPR007696">
    <property type="entry name" value="DNA_mismatch_repair_MutS_core"/>
</dbReference>
<dbReference type="PIRSF" id="PIRSF037677">
    <property type="entry name" value="DNA_mis_repair_Msh6"/>
    <property type="match status" value="1"/>
</dbReference>
<keyword evidence="5" id="KW-0469">Meiosis</keyword>
<dbReference type="PANTHER" id="PTHR11361:SF21">
    <property type="entry name" value="MUTS PROTEIN HOMOLOG 4"/>
    <property type="match status" value="1"/>
</dbReference>
<evidence type="ECO:0000313" key="10">
    <source>
        <dbReference type="Proteomes" id="UP000198372"/>
    </source>
</evidence>
<sequence>MSSTSGRTTVRSSTRLRSAQQGTRAPSEPSGRPTARTAASASALSVQATSEDEDWVLAVIDSRGVGREIGVVGIERALGQVVITQFSDSPTFVKLLHYCTTRPPSLILVPSSALSAHIGEGTGKHAQASRVGTPRVSSEIEDEASIVRLLRQLFKGIPVIGVLRKYWDEQAGFEFITQLIIRDEARHATILAAKPKHTDDGFGPWFGRYYALAATSALFKYLEMTYSVVFLPRSLRITYAPVEGTCLIDVETAANLELVANVINKHSQQHLLGMMSSCVTPMGHRLIRTNLLSPLTDTSVIDTRLDAVEEFVNKEERLTSIRKSLQPLRSLDCDKLVGQLTSRKRAGKRGWGKSAMSAPDPAQDAETKIARLLSLRSLLSALPGIRSALRHSESQLLKSIYSILSDPRADQMLDIISATLNDDAVGPQPGGALKVRNARIYAIKAEKKLLLDVARETYKEALNDAFERSEELKKQHGIEMTLQYSSGNFVYTCPQTELEGRAAPAGFINLTSRGNKIEFSTLDLRAQSTKIRETVQEIFLLSDEVLDDVLDELRGSIACLYRCSEAIAMLDMVASFALLSASGEYVRPEWTDTLAIKSGRNPLHEHFRLSDGPFVPNDTYVSEASSFQLITGVNMSGKSTLLRQVALLNVMSQVREPRLSRVIRFAQVGCFVPASYASFRVIHALLSRLSNDDSIEAGLSTFASEMSTMSMIVGALKICGQCLVLIDELGRGTSPEEGVGIAHALAEVIIKSKVRGGQLTYQHGSRKKIDTFLRNQALCLFATHFKASPTVDLAVSLSRYPNVVSLHLEAEIDRSQADYSLTFHHRVADGATNLIHYGKCFPKAIVVAMLICHTGLELAKLAKMPADVLHNATLASVTLAARAEEEQEQAQGTQLARRRRELLQLRTSLKMLSNSKGMNGANLIERLRELQMETIQTLSATFEMSFQAIQQDAHEKS</sequence>
<accession>A0A238FDR3</accession>
<dbReference type="InterPro" id="IPR036187">
    <property type="entry name" value="DNA_mismatch_repair_MutS_sf"/>
</dbReference>
<dbReference type="Gene3D" id="1.10.1420.10">
    <property type="match status" value="2"/>
</dbReference>
<evidence type="ECO:0000256" key="1">
    <source>
        <dbReference type="ARBA" id="ARBA00006271"/>
    </source>
</evidence>
<protein>
    <submittedName>
        <fullName evidence="9">BQ2448_4656 protein</fullName>
    </submittedName>
</protein>
<dbReference type="AlphaFoldDB" id="A0A238FDR3"/>
<feature type="compositionally biased region" description="Low complexity" evidence="6">
    <location>
        <begin position="1"/>
        <end position="18"/>
    </location>
</feature>
<dbReference type="SUPFAM" id="SSF52540">
    <property type="entry name" value="P-loop containing nucleoside triphosphate hydrolases"/>
    <property type="match status" value="1"/>
</dbReference>
<evidence type="ECO:0000259" key="8">
    <source>
        <dbReference type="SMART" id="SM00534"/>
    </source>
</evidence>
<dbReference type="SUPFAM" id="SSF48334">
    <property type="entry name" value="DNA repair protein MutS, domain III"/>
    <property type="match status" value="1"/>
</dbReference>
<keyword evidence="2" id="KW-0547">Nucleotide-binding</keyword>
<keyword evidence="3" id="KW-0067">ATP-binding</keyword>
<dbReference type="InterPro" id="IPR000432">
    <property type="entry name" value="DNA_mismatch_repair_MutS_C"/>
</dbReference>
<dbReference type="InterPro" id="IPR017261">
    <property type="entry name" value="DNA_mismatch_repair_MutS/MSH"/>
</dbReference>
<evidence type="ECO:0000259" key="7">
    <source>
        <dbReference type="SMART" id="SM00533"/>
    </source>
</evidence>
<dbReference type="GO" id="GO:0030983">
    <property type="term" value="F:mismatched DNA binding"/>
    <property type="evidence" value="ECO:0007669"/>
    <property type="project" value="InterPro"/>
</dbReference>
<dbReference type="STRING" id="269621.A0A238FDR3"/>
<dbReference type="SMART" id="SM00534">
    <property type="entry name" value="MUTSac"/>
    <property type="match status" value="1"/>
</dbReference>
<evidence type="ECO:0000256" key="6">
    <source>
        <dbReference type="SAM" id="MobiDB-lite"/>
    </source>
</evidence>
<keyword evidence="10" id="KW-1185">Reference proteome</keyword>
<dbReference type="Pfam" id="PF05192">
    <property type="entry name" value="MutS_III"/>
    <property type="match status" value="1"/>
</dbReference>
<evidence type="ECO:0000256" key="4">
    <source>
        <dbReference type="ARBA" id="ARBA00023125"/>
    </source>
</evidence>
<dbReference type="GO" id="GO:0006298">
    <property type="term" value="P:mismatch repair"/>
    <property type="evidence" value="ECO:0007669"/>
    <property type="project" value="InterPro"/>
</dbReference>
<name>A0A238FDR3_9BASI</name>
<dbReference type="Pfam" id="PF00488">
    <property type="entry name" value="MutS_V"/>
    <property type="match status" value="1"/>
</dbReference>
<evidence type="ECO:0000256" key="2">
    <source>
        <dbReference type="ARBA" id="ARBA00022741"/>
    </source>
</evidence>
<feature type="domain" description="DNA mismatch repair protein MutS core" evidence="7">
    <location>
        <begin position="266"/>
        <end position="607"/>
    </location>
</feature>
<feature type="compositionally biased region" description="Low complexity" evidence="6">
    <location>
        <begin position="32"/>
        <end position="43"/>
    </location>
</feature>
<gene>
    <name evidence="9" type="ORF">BQ2448_4656</name>
</gene>
<feature type="region of interest" description="Disordered" evidence="6">
    <location>
        <begin position="1"/>
        <end position="46"/>
    </location>
</feature>
<dbReference type="OrthoDB" id="276261at2759"/>
<dbReference type="SMART" id="SM00533">
    <property type="entry name" value="MUTSd"/>
    <property type="match status" value="1"/>
</dbReference>
<dbReference type="InterPro" id="IPR045076">
    <property type="entry name" value="MutS"/>
</dbReference>
<dbReference type="EMBL" id="FMSP01000008">
    <property type="protein sequence ID" value="SCV71962.1"/>
    <property type="molecule type" value="Genomic_DNA"/>
</dbReference>
<proteinExistence type="inferred from homology"/>
<feature type="domain" description="DNA mismatch repair proteins mutS family" evidence="8">
    <location>
        <begin position="625"/>
        <end position="877"/>
    </location>
</feature>
<dbReference type="GO" id="GO:0007131">
    <property type="term" value="P:reciprocal meiotic recombination"/>
    <property type="evidence" value="ECO:0007669"/>
    <property type="project" value="TreeGrafter"/>
</dbReference>
<keyword evidence="4" id="KW-0238">DNA-binding</keyword>